<evidence type="ECO:0000256" key="2">
    <source>
        <dbReference type="ARBA" id="ARBA00001089"/>
    </source>
</evidence>
<dbReference type="NCBIfam" id="TIGR00066">
    <property type="entry name" value="g_glut_trans"/>
    <property type="match status" value="1"/>
</dbReference>
<keyword evidence="9" id="KW-0317">Glutathione biosynthesis</keyword>
<keyword evidence="11" id="KW-1185">Reference proteome</keyword>
<dbReference type="InterPro" id="IPR043138">
    <property type="entry name" value="GGT_lsub"/>
</dbReference>
<evidence type="ECO:0000256" key="9">
    <source>
        <dbReference type="RuleBase" id="RU368036"/>
    </source>
</evidence>
<evidence type="ECO:0000256" key="5">
    <source>
        <dbReference type="ARBA" id="ARBA00022801"/>
    </source>
</evidence>
<dbReference type="EC" id="3.4.19.13" evidence="9"/>
<comment type="catalytic activity">
    <reaction evidence="8 9">
        <text>an N-terminal (5-L-glutamyl)-[peptide] + an alpha-amino acid = 5-L-glutamyl amino acid + an N-terminal L-alpha-aminoacyl-[peptide]</text>
        <dbReference type="Rhea" id="RHEA:23904"/>
        <dbReference type="Rhea" id="RHEA-COMP:9780"/>
        <dbReference type="Rhea" id="RHEA-COMP:9795"/>
        <dbReference type="ChEBI" id="CHEBI:77644"/>
        <dbReference type="ChEBI" id="CHEBI:78597"/>
        <dbReference type="ChEBI" id="CHEBI:78599"/>
        <dbReference type="ChEBI" id="CHEBI:78608"/>
        <dbReference type="EC" id="2.3.2.2"/>
    </reaction>
</comment>
<dbReference type="Gene3D" id="1.10.246.130">
    <property type="match status" value="1"/>
</dbReference>
<evidence type="ECO:0000256" key="1">
    <source>
        <dbReference type="ARBA" id="ARBA00001049"/>
    </source>
</evidence>
<protein>
    <recommendedName>
        <fullName evidence="9">Glutathione hydrolase proenzyme</fullName>
        <ecNumber evidence="9">2.3.2.2</ecNumber>
        <ecNumber evidence="9">3.4.19.13</ecNumber>
    </recommendedName>
    <component>
        <recommendedName>
            <fullName evidence="9">Glutathione hydrolase large chain</fullName>
        </recommendedName>
    </component>
    <component>
        <recommendedName>
            <fullName evidence="9">Glutathione hydrolase small chain</fullName>
        </recommendedName>
    </component>
</protein>
<evidence type="ECO:0000256" key="7">
    <source>
        <dbReference type="ARBA" id="ARBA00023315"/>
    </source>
</evidence>
<accession>A0ABQ1WCD8</accession>
<evidence type="ECO:0000256" key="3">
    <source>
        <dbReference type="ARBA" id="ARBA00009381"/>
    </source>
</evidence>
<comment type="pathway">
    <text evidence="9">Sulfur metabolism; glutathione metabolism.</text>
</comment>
<dbReference type="InterPro" id="IPR029055">
    <property type="entry name" value="Ntn_hydrolases_N"/>
</dbReference>
<dbReference type="PANTHER" id="PTHR43199:SF1">
    <property type="entry name" value="GLUTATHIONE HYDROLASE PROENZYME"/>
    <property type="match status" value="1"/>
</dbReference>
<keyword evidence="5 9" id="KW-0378">Hydrolase</keyword>
<comment type="PTM">
    <text evidence="9">Cleaved by autocatalysis into a large and a small subunit.</text>
</comment>
<dbReference type="Gene3D" id="3.60.20.40">
    <property type="match status" value="1"/>
</dbReference>
<dbReference type="InterPro" id="IPR051792">
    <property type="entry name" value="GGT_bact"/>
</dbReference>
<keyword evidence="7 9" id="KW-0012">Acyltransferase</keyword>
<keyword evidence="6 9" id="KW-0865">Zymogen</keyword>
<dbReference type="InterPro" id="IPR043137">
    <property type="entry name" value="GGT_ssub_C"/>
</dbReference>
<dbReference type="Pfam" id="PF01019">
    <property type="entry name" value="G_glu_transpept"/>
    <property type="match status" value="1"/>
</dbReference>
<dbReference type="Proteomes" id="UP000634043">
    <property type="component" value="Unassembled WGS sequence"/>
</dbReference>
<evidence type="ECO:0000256" key="6">
    <source>
        <dbReference type="ARBA" id="ARBA00023145"/>
    </source>
</evidence>
<comment type="similarity">
    <text evidence="3 9">Belongs to the gamma-glutamyltransferase family.</text>
</comment>
<comment type="caution">
    <text evidence="10">The sequence shown here is derived from an EMBL/GenBank/DDBJ whole genome shotgun (WGS) entry which is preliminary data.</text>
</comment>
<gene>
    <name evidence="10" type="primary">ggt</name>
    <name evidence="10" type="ORF">GCM10011323_31890</name>
</gene>
<organism evidence="10 11">
    <name type="scientific">Pontibacter amylolyticus</name>
    <dbReference type="NCBI Taxonomy" id="1424080"/>
    <lineage>
        <taxon>Bacteria</taxon>
        <taxon>Pseudomonadati</taxon>
        <taxon>Bacteroidota</taxon>
        <taxon>Cytophagia</taxon>
        <taxon>Cytophagales</taxon>
        <taxon>Hymenobacteraceae</taxon>
        <taxon>Pontibacter</taxon>
    </lineage>
</organism>
<evidence type="ECO:0000313" key="11">
    <source>
        <dbReference type="Proteomes" id="UP000634043"/>
    </source>
</evidence>
<dbReference type="InterPro" id="IPR000101">
    <property type="entry name" value="GGT_peptidase"/>
</dbReference>
<reference evidence="11" key="1">
    <citation type="journal article" date="2019" name="Int. J. Syst. Evol. Microbiol.">
        <title>The Global Catalogue of Microorganisms (GCM) 10K type strain sequencing project: providing services to taxonomists for standard genome sequencing and annotation.</title>
        <authorList>
            <consortium name="The Broad Institute Genomics Platform"/>
            <consortium name="The Broad Institute Genome Sequencing Center for Infectious Disease"/>
            <person name="Wu L."/>
            <person name="Ma J."/>
        </authorList>
    </citation>
    <scope>NUCLEOTIDE SEQUENCE [LARGE SCALE GENOMIC DNA]</scope>
    <source>
        <strain evidence="11">CGMCC 1.12749</strain>
    </source>
</reference>
<dbReference type="EMBL" id="BMFP01000006">
    <property type="protein sequence ID" value="GGG25792.1"/>
    <property type="molecule type" value="Genomic_DNA"/>
</dbReference>
<keyword evidence="4 9" id="KW-0808">Transferase</keyword>
<proteinExistence type="inferred from homology"/>
<evidence type="ECO:0000313" key="10">
    <source>
        <dbReference type="EMBL" id="GGG25792.1"/>
    </source>
</evidence>
<dbReference type="EC" id="2.3.2.2" evidence="9"/>
<evidence type="ECO:0000256" key="8">
    <source>
        <dbReference type="ARBA" id="ARBA00047417"/>
    </source>
</evidence>
<evidence type="ECO:0000256" key="4">
    <source>
        <dbReference type="ARBA" id="ARBA00022679"/>
    </source>
</evidence>
<sequence>MTIIEAGYVDSRLFFILQLSLTQTQLMKHFNLMQGFRSKRYTLSCVAAVLLAFSSCAPRPQTQSEAGKRGVVADKAMVVSAHPDASDIGLEILRKGGNAYDAAIATQFALAVCYPVAGNIGGGGFLVYRHHTGETGALDFREKAPAAAHRDMYLDSLGNVIPDLSLLGHLAAGVPGSVDGMIKLHEKLGSLPFAELVQPSIDLARRGVVLTAREARMLNNAREEMIRYNKHTPYLTRQHAWQPGDTLYHLDLARTLERIRDKGRDGFYAGETADLIVKEMQRGGGLVSHQDLRDYNAVWRTPITGQYKDLKVTSMSPPSSGGIALMQLLTMVEPYDLKSFGWQQPQTIQIMTEAKRRVYADRATYLGDPDFYKVPSNGLLDRSYLQGRMQNVSLERATPSSEVKAGKLPIYESDQTTHFSIVDQFGNAASITTTINGGYGSMVMVEGAGFLLNNEMDDFSAKPGVPNMFGLIGGEANSVQPGKRMLSAMTPTILEKNGKLFMVVGTPGGSTIITSVFQTILNVVEHGMTMQEAVAAPRFHHQWLPEEIQHEPDAISPEVRAVLEGKGYKLKQRGKYGAVEGILVLPNGKLEGGADPRGDDTAVGF</sequence>
<dbReference type="PRINTS" id="PR01210">
    <property type="entry name" value="GGTRANSPTASE"/>
</dbReference>
<name>A0ABQ1WCD8_9BACT</name>
<dbReference type="PANTHER" id="PTHR43199">
    <property type="entry name" value="GLUTATHIONE HYDROLASE"/>
    <property type="match status" value="1"/>
</dbReference>
<comment type="catalytic activity">
    <reaction evidence="1 9">
        <text>an S-substituted glutathione + H2O = an S-substituted L-cysteinylglycine + L-glutamate</text>
        <dbReference type="Rhea" id="RHEA:59468"/>
        <dbReference type="ChEBI" id="CHEBI:15377"/>
        <dbReference type="ChEBI" id="CHEBI:29985"/>
        <dbReference type="ChEBI" id="CHEBI:90779"/>
        <dbReference type="ChEBI" id="CHEBI:143103"/>
        <dbReference type="EC" id="3.4.19.13"/>
    </reaction>
</comment>
<comment type="subunit">
    <text evidence="9">This enzyme consists of two polypeptide chains, which are synthesized in precursor form from a single polypeptide.</text>
</comment>
<dbReference type="SUPFAM" id="SSF56235">
    <property type="entry name" value="N-terminal nucleophile aminohydrolases (Ntn hydrolases)"/>
    <property type="match status" value="1"/>
</dbReference>
<comment type="catalytic activity">
    <reaction evidence="2 9">
        <text>glutathione + H2O = L-cysteinylglycine + L-glutamate</text>
        <dbReference type="Rhea" id="RHEA:28807"/>
        <dbReference type="ChEBI" id="CHEBI:15377"/>
        <dbReference type="ChEBI" id="CHEBI:29985"/>
        <dbReference type="ChEBI" id="CHEBI:57925"/>
        <dbReference type="ChEBI" id="CHEBI:61694"/>
        <dbReference type="EC" id="3.4.19.13"/>
    </reaction>
</comment>